<accession>A0A453GYT7</accession>
<reference evidence="2" key="2">
    <citation type="journal article" date="2017" name="Nat. Plants">
        <title>The Aegilops tauschii genome reveals multiple impacts of transposons.</title>
        <authorList>
            <person name="Zhao G."/>
            <person name="Zou C."/>
            <person name="Li K."/>
            <person name="Wang K."/>
            <person name="Li T."/>
            <person name="Gao L."/>
            <person name="Zhang X."/>
            <person name="Wang H."/>
            <person name="Yang Z."/>
            <person name="Liu X."/>
            <person name="Jiang W."/>
            <person name="Mao L."/>
            <person name="Kong X."/>
            <person name="Jiao Y."/>
            <person name="Jia J."/>
        </authorList>
    </citation>
    <scope>NUCLEOTIDE SEQUENCE [LARGE SCALE GENOMIC DNA]</scope>
    <source>
        <strain evidence="2">cv. AL8/78</strain>
    </source>
</reference>
<dbReference type="Gramene" id="AET3Gv21261100.1">
    <property type="protein sequence ID" value="AET3Gv21261100.1"/>
    <property type="gene ID" value="AET3Gv21261100"/>
</dbReference>
<reference evidence="1" key="5">
    <citation type="journal article" date="2021" name="G3 (Bethesda)">
        <title>Aegilops tauschii genome assembly Aet v5.0 features greater sequence contiguity and improved annotation.</title>
        <authorList>
            <person name="Wang L."/>
            <person name="Zhu T."/>
            <person name="Rodriguez J.C."/>
            <person name="Deal K.R."/>
            <person name="Dubcovsky J."/>
            <person name="McGuire P.E."/>
            <person name="Lux T."/>
            <person name="Spannagl M."/>
            <person name="Mayer K.F.X."/>
            <person name="Baldrich P."/>
            <person name="Meyers B.C."/>
            <person name="Huo N."/>
            <person name="Gu Y.Q."/>
            <person name="Zhou H."/>
            <person name="Devos K.M."/>
            <person name="Bennetzen J.L."/>
            <person name="Unver T."/>
            <person name="Budak H."/>
            <person name="Gulick P.J."/>
            <person name="Galiba G."/>
            <person name="Kalapos B."/>
            <person name="Nelson D.R."/>
            <person name="Li P."/>
            <person name="You F.M."/>
            <person name="Luo M.C."/>
            <person name="Dvorak J."/>
        </authorList>
    </citation>
    <scope>NUCLEOTIDE SEQUENCE [LARGE SCALE GENOMIC DNA]</scope>
    <source>
        <strain evidence="1">cv. AL8/78</strain>
    </source>
</reference>
<reference evidence="1" key="3">
    <citation type="journal article" date="2017" name="Nature">
        <title>Genome sequence of the progenitor of the wheat D genome Aegilops tauschii.</title>
        <authorList>
            <person name="Luo M.C."/>
            <person name="Gu Y.Q."/>
            <person name="Puiu D."/>
            <person name="Wang H."/>
            <person name="Twardziok S.O."/>
            <person name="Deal K.R."/>
            <person name="Huo N."/>
            <person name="Zhu T."/>
            <person name="Wang L."/>
            <person name="Wang Y."/>
            <person name="McGuire P.E."/>
            <person name="Liu S."/>
            <person name="Long H."/>
            <person name="Ramasamy R.K."/>
            <person name="Rodriguez J.C."/>
            <person name="Van S.L."/>
            <person name="Yuan L."/>
            <person name="Wang Z."/>
            <person name="Xia Z."/>
            <person name="Xiao L."/>
            <person name="Anderson O.D."/>
            <person name="Ouyang S."/>
            <person name="Liang Y."/>
            <person name="Zimin A.V."/>
            <person name="Pertea G."/>
            <person name="Qi P."/>
            <person name="Bennetzen J.L."/>
            <person name="Dai X."/>
            <person name="Dawson M.W."/>
            <person name="Muller H.G."/>
            <person name="Kugler K."/>
            <person name="Rivarola-Duarte L."/>
            <person name="Spannagl M."/>
            <person name="Mayer K.F.X."/>
            <person name="Lu F.H."/>
            <person name="Bevan M.W."/>
            <person name="Leroy P."/>
            <person name="Li P."/>
            <person name="You F.M."/>
            <person name="Sun Q."/>
            <person name="Liu Z."/>
            <person name="Lyons E."/>
            <person name="Wicker T."/>
            <person name="Salzberg S.L."/>
            <person name="Devos K.M."/>
            <person name="Dvorak J."/>
        </authorList>
    </citation>
    <scope>NUCLEOTIDE SEQUENCE [LARGE SCALE GENOMIC DNA]</scope>
    <source>
        <strain evidence="1">cv. AL8/78</strain>
    </source>
</reference>
<keyword evidence="2" id="KW-1185">Reference proteome</keyword>
<name>A0A453GYT7_AEGTS</name>
<organism evidence="1 2">
    <name type="scientific">Aegilops tauschii subsp. strangulata</name>
    <name type="common">Goatgrass</name>
    <dbReference type="NCBI Taxonomy" id="200361"/>
    <lineage>
        <taxon>Eukaryota</taxon>
        <taxon>Viridiplantae</taxon>
        <taxon>Streptophyta</taxon>
        <taxon>Embryophyta</taxon>
        <taxon>Tracheophyta</taxon>
        <taxon>Spermatophyta</taxon>
        <taxon>Magnoliopsida</taxon>
        <taxon>Liliopsida</taxon>
        <taxon>Poales</taxon>
        <taxon>Poaceae</taxon>
        <taxon>BOP clade</taxon>
        <taxon>Pooideae</taxon>
        <taxon>Triticodae</taxon>
        <taxon>Triticeae</taxon>
        <taxon>Triticinae</taxon>
        <taxon>Aegilops</taxon>
    </lineage>
</organism>
<evidence type="ECO:0000313" key="2">
    <source>
        <dbReference type="Proteomes" id="UP000015105"/>
    </source>
</evidence>
<protein>
    <submittedName>
        <fullName evidence="1">Uncharacterized protein</fullName>
    </submittedName>
</protein>
<dbReference type="Proteomes" id="UP000015105">
    <property type="component" value="Chromosome 3D"/>
</dbReference>
<dbReference type="EnsemblPlants" id="AET3Gv21261100.1">
    <property type="protein sequence ID" value="AET3Gv21261100.1"/>
    <property type="gene ID" value="AET3Gv21261100"/>
</dbReference>
<reference evidence="1" key="4">
    <citation type="submission" date="2019-03" db="UniProtKB">
        <authorList>
            <consortium name="EnsemblPlants"/>
        </authorList>
    </citation>
    <scope>IDENTIFICATION</scope>
</reference>
<reference evidence="2" key="1">
    <citation type="journal article" date="2014" name="Science">
        <title>Ancient hybridizations among the ancestral genomes of bread wheat.</title>
        <authorList>
            <consortium name="International Wheat Genome Sequencing Consortium,"/>
            <person name="Marcussen T."/>
            <person name="Sandve S.R."/>
            <person name="Heier L."/>
            <person name="Spannagl M."/>
            <person name="Pfeifer M."/>
            <person name="Jakobsen K.S."/>
            <person name="Wulff B.B."/>
            <person name="Steuernagel B."/>
            <person name="Mayer K.F."/>
            <person name="Olsen O.A."/>
        </authorList>
    </citation>
    <scope>NUCLEOTIDE SEQUENCE [LARGE SCALE GENOMIC DNA]</scope>
    <source>
        <strain evidence="2">cv. AL8/78</strain>
    </source>
</reference>
<proteinExistence type="predicted"/>
<evidence type="ECO:0000313" key="1">
    <source>
        <dbReference type="EnsemblPlants" id="AET3Gv21261100.1"/>
    </source>
</evidence>
<sequence length="87" mass="10092">MEIYSKEEEFWRQRGSINWVLFGDANTAYFQAIANGRRRRCSIPLLWEGGQLFQDPQAIRLLVDDFYKSLFVGRPRGGIALAGHIWS</sequence>
<dbReference type="AlphaFoldDB" id="A0A453GYT7"/>